<evidence type="ECO:0000256" key="1">
    <source>
        <dbReference type="SAM" id="MobiDB-lite"/>
    </source>
</evidence>
<comment type="caution">
    <text evidence="2">The sequence shown here is derived from an EMBL/GenBank/DDBJ whole genome shotgun (WGS) entry which is preliminary data.</text>
</comment>
<dbReference type="Proteomes" id="UP001202887">
    <property type="component" value="Unassembled WGS sequence"/>
</dbReference>
<evidence type="ECO:0000313" key="3">
    <source>
        <dbReference type="Proteomes" id="UP001202887"/>
    </source>
</evidence>
<dbReference type="EMBL" id="JAIBCX010000003">
    <property type="protein sequence ID" value="MCJ8352730.1"/>
    <property type="molecule type" value="Genomic_DNA"/>
</dbReference>
<gene>
    <name evidence="2" type="ORF">K1W68_01740</name>
</gene>
<reference evidence="2" key="1">
    <citation type="journal article" date="2021" name="Polymers (Basel)">
        <title>Highly Stretchable Bacterial Cellulose Produced by Komagataeibacter hansenii SI1.</title>
        <authorList>
            <person name="Cielecka I."/>
            <person name="Ryngajllo M."/>
            <person name="Maniukiewicz W."/>
            <person name="Bielecki S."/>
        </authorList>
    </citation>
    <scope>NUCLEOTIDE SEQUENCE</scope>
    <source>
        <strain evidence="2">SI1</strain>
    </source>
</reference>
<name>A0AAW5ENA5_NOVHA</name>
<sequence>MSEAWIPRALRAEQAALYVGLSTSTFLAQVAPAVPPVKLTVRRQVWLREDLDRWLDMRAGRAGSAGQKNTNNSAYDQIMGGYGTH</sequence>
<feature type="compositionally biased region" description="Polar residues" evidence="1">
    <location>
        <begin position="66"/>
        <end position="75"/>
    </location>
</feature>
<proteinExistence type="predicted"/>
<reference evidence="2" key="2">
    <citation type="submission" date="2022-03" db="EMBL/GenBank/DDBJ databases">
        <authorList>
            <person name="Ryngajllo M."/>
            <person name="Jacek P."/>
            <person name="Kubiak K."/>
        </authorList>
    </citation>
    <scope>NUCLEOTIDE SEQUENCE</scope>
    <source>
        <strain evidence="2">SI1</strain>
    </source>
</reference>
<evidence type="ECO:0000313" key="2">
    <source>
        <dbReference type="EMBL" id="MCJ8352730.1"/>
    </source>
</evidence>
<protein>
    <submittedName>
        <fullName evidence="2">Uncharacterized protein</fullName>
    </submittedName>
</protein>
<accession>A0AAW5ENA5</accession>
<feature type="region of interest" description="Disordered" evidence="1">
    <location>
        <begin position="62"/>
        <end position="85"/>
    </location>
</feature>
<organism evidence="2 3">
    <name type="scientific">Novacetimonas hansenii</name>
    <name type="common">Komagataeibacter hansenii</name>
    <dbReference type="NCBI Taxonomy" id="436"/>
    <lineage>
        <taxon>Bacteria</taxon>
        <taxon>Pseudomonadati</taxon>
        <taxon>Pseudomonadota</taxon>
        <taxon>Alphaproteobacteria</taxon>
        <taxon>Acetobacterales</taxon>
        <taxon>Acetobacteraceae</taxon>
        <taxon>Novacetimonas</taxon>
    </lineage>
</organism>
<dbReference type="AlphaFoldDB" id="A0AAW5ENA5"/>